<dbReference type="EMBL" id="RYZI01000401">
    <property type="protein sequence ID" value="RWA05769.1"/>
    <property type="molecule type" value="Genomic_DNA"/>
</dbReference>
<feature type="compositionally biased region" description="Basic residues" evidence="2">
    <location>
        <begin position="20"/>
        <end position="38"/>
    </location>
</feature>
<evidence type="ECO:0000313" key="3">
    <source>
        <dbReference type="EMBL" id="RWA05769.1"/>
    </source>
</evidence>
<feature type="region of interest" description="Disordered" evidence="2">
    <location>
        <begin position="1"/>
        <end position="69"/>
    </location>
</feature>
<reference evidence="3 4" key="1">
    <citation type="submission" date="2018-12" db="EMBL/GenBank/DDBJ databases">
        <title>Draft genome sequence of Xylaria grammica IHI A82.</title>
        <authorList>
            <person name="Buettner E."/>
            <person name="Kellner H."/>
        </authorList>
    </citation>
    <scope>NUCLEOTIDE SEQUENCE [LARGE SCALE GENOMIC DNA]</scope>
    <source>
        <strain evidence="3 4">IHI A82</strain>
    </source>
</reference>
<comment type="caution">
    <text evidence="3">The sequence shown here is derived from an EMBL/GenBank/DDBJ whole genome shotgun (WGS) entry which is preliminary data.</text>
</comment>
<evidence type="ECO:0000256" key="1">
    <source>
        <dbReference type="ARBA" id="ARBA00023242"/>
    </source>
</evidence>
<gene>
    <name evidence="3" type="ORF">EKO27_g9333</name>
</gene>
<evidence type="ECO:0000256" key="2">
    <source>
        <dbReference type="SAM" id="MobiDB-lite"/>
    </source>
</evidence>
<accession>A0A439CUB8</accession>
<organism evidence="3 4">
    <name type="scientific">Xylaria grammica</name>
    <dbReference type="NCBI Taxonomy" id="363999"/>
    <lineage>
        <taxon>Eukaryota</taxon>
        <taxon>Fungi</taxon>
        <taxon>Dikarya</taxon>
        <taxon>Ascomycota</taxon>
        <taxon>Pezizomycotina</taxon>
        <taxon>Sordariomycetes</taxon>
        <taxon>Xylariomycetidae</taxon>
        <taxon>Xylariales</taxon>
        <taxon>Xylariaceae</taxon>
        <taxon>Xylaria</taxon>
    </lineage>
</organism>
<sequence length="495" mass="55078">MPFQFVDQSDIKNSKERKLIRSHVMKGKNLGKKRPRREKRSESTAEKSTTAYRNGSAPGPSGNESALVTSGRRTQCESPVLAVTRQLANDFSLLCPTNGVASHTMLHLQQLCFYILDVTSPAEFCRSTGVVEWIWFQLAFYNKAYFHCTIAIASACAAFLSGDSGHSPIALCHMSETYRLVNQQLSSNRTVSDTTVAVVASVNIYDRLYGDPEKAMVHHNGLASLIALRGGIRELAKRNFVISEKAFRSDIELALHCGSNPKFSSQDVPRHLILIDPRGCPEPYKHKDAELADSILYLSVCPELCGVVLDILRFSHVLDQASRADKLDPAAYQTTLIYVGYRLLETKLPHYVSGANTNFDVLAHLALTGFHNTFCFGVGRKLLRFPFLMERFELAARAISISDGDRSRQMVIFWALLVGRLSSLTHGDDLWLVSKLKALASELGVRTWPEVSNALRSFPWVKAAHEAQGEEFWNTEIGHALPLNTCTLPHDSLPI</sequence>
<dbReference type="STRING" id="363999.A0A439CUB8"/>
<dbReference type="InterPro" id="IPR021858">
    <property type="entry name" value="Fun_TF"/>
</dbReference>
<dbReference type="Pfam" id="PF11951">
    <property type="entry name" value="Fungal_trans_2"/>
    <property type="match status" value="1"/>
</dbReference>
<name>A0A439CUB8_9PEZI</name>
<keyword evidence="4" id="KW-1185">Reference proteome</keyword>
<dbReference type="PANTHER" id="PTHR37540:SF9">
    <property type="entry name" value="ZN(2)-C6 FUNGAL-TYPE DOMAIN-CONTAINING PROTEIN"/>
    <property type="match status" value="1"/>
</dbReference>
<proteinExistence type="predicted"/>
<protein>
    <recommendedName>
        <fullName evidence="5">Transcription factor domain-containing protein</fullName>
    </recommendedName>
</protein>
<dbReference type="PANTHER" id="PTHR37540">
    <property type="entry name" value="TRANSCRIPTION FACTOR (ACR-2), PUTATIVE-RELATED-RELATED"/>
    <property type="match status" value="1"/>
</dbReference>
<evidence type="ECO:0008006" key="5">
    <source>
        <dbReference type="Google" id="ProtNLM"/>
    </source>
</evidence>
<dbReference type="AlphaFoldDB" id="A0A439CUB8"/>
<keyword evidence="1" id="KW-0539">Nucleus</keyword>
<feature type="compositionally biased region" description="Basic and acidic residues" evidence="2">
    <location>
        <begin position="9"/>
        <end position="19"/>
    </location>
</feature>
<dbReference type="Proteomes" id="UP000286045">
    <property type="component" value="Unassembled WGS sequence"/>
</dbReference>
<evidence type="ECO:0000313" key="4">
    <source>
        <dbReference type="Proteomes" id="UP000286045"/>
    </source>
</evidence>